<sequence length="619" mass="67410">MKKLLVYLKDYKKESILAPLFKMLEASFELIVPLVVTAMIDVGIADKNSGYILKMCLVMVALGLIGLLCSVTAQYFAAKAAAGFGTRVRHQLFAHIQSFSFTEIDQEGTATLITRMTSDINQVQSGVNMVLRLFLRSPFIVFGAMVMAFTIDWKAALIFAVAIPLLSLVVFGVMAVSIPLYRKVQERLDKVLGITRENLTGARVIRAFHKEEEEKARFEEGLESLTSMQNHVGKISAFMNPVTYVIINGATILLLYTGAVQVDAGSLTQGEVVALVNYMSQILVELIKLANLIVTITKAVACGNRVESILEIQSSMPADGNQLEHSVGGTLSSDFRTADGSPLEYSGGEVGDSTEQSIGETGNRTEQLETENQTGTPAVEFAHVGLTYQGAGGESLSDIDFSVKKGETIGIIGGTGSGKTSLVHLIPRFYDVTSGAVLLNGRNVREYPLEELRQKVGIVMQRAVLFKGTIRENLCWGKADASEEELYEALEIAQAKEVVEGKEGSLNAPVEQGGKNFSGGQRQRLTIARALVRKPEILILDDSASALDYATDAKLRKSIREMEGSPTVFIVSQRTSSIQHADKIIVLEDGEVAGIGTHQQLLESCGVYREIYESQYKKQ</sequence>
<keyword evidence="1" id="KW-0547">Nucleotide-binding</keyword>
<keyword evidence="1" id="KW-0067">ATP-binding</keyword>
<evidence type="ECO:0000313" key="1">
    <source>
        <dbReference type="EMBL" id="TGY91994.1"/>
    </source>
</evidence>
<name>A0AC61RRX6_9FIRM</name>
<gene>
    <name evidence="1" type="ORF">E5329_19630</name>
</gene>
<comment type="caution">
    <text evidence="1">The sequence shown here is derived from an EMBL/GenBank/DDBJ whole genome shotgun (WGS) entry which is preliminary data.</text>
</comment>
<proteinExistence type="predicted"/>
<dbReference type="EMBL" id="SRYA01000048">
    <property type="protein sequence ID" value="TGY91994.1"/>
    <property type="molecule type" value="Genomic_DNA"/>
</dbReference>
<organism evidence="1 2">
    <name type="scientific">Petralouisia muris</name>
    <dbReference type="NCBI Taxonomy" id="3032872"/>
    <lineage>
        <taxon>Bacteria</taxon>
        <taxon>Bacillati</taxon>
        <taxon>Bacillota</taxon>
        <taxon>Clostridia</taxon>
        <taxon>Lachnospirales</taxon>
        <taxon>Lachnospiraceae</taxon>
        <taxon>Petralouisia</taxon>
    </lineage>
</organism>
<dbReference type="Proteomes" id="UP000304953">
    <property type="component" value="Unassembled WGS sequence"/>
</dbReference>
<reference evidence="1" key="1">
    <citation type="submission" date="2019-04" db="EMBL/GenBank/DDBJ databases">
        <title>Microbes associate with the intestines of laboratory mice.</title>
        <authorList>
            <person name="Navarre W."/>
            <person name="Wong E."/>
            <person name="Huang K."/>
            <person name="Tropini C."/>
            <person name="Ng K."/>
            <person name="Yu B."/>
        </authorList>
    </citation>
    <scope>NUCLEOTIDE SEQUENCE</scope>
    <source>
        <strain evidence="1">NM01_1-7b</strain>
    </source>
</reference>
<keyword evidence="2" id="KW-1185">Reference proteome</keyword>
<evidence type="ECO:0000313" key="2">
    <source>
        <dbReference type="Proteomes" id="UP000304953"/>
    </source>
</evidence>
<protein>
    <submittedName>
        <fullName evidence="1">ABC transporter ATP-binding protein</fullName>
    </submittedName>
</protein>
<accession>A0AC61RRX6</accession>